<accession>A0A2S9T4R9</accession>
<evidence type="ECO:0000313" key="2">
    <source>
        <dbReference type="Proteomes" id="UP000238281"/>
    </source>
</evidence>
<comment type="caution">
    <text evidence="1">The sequence shown here is derived from an EMBL/GenBank/DDBJ whole genome shotgun (WGS) entry which is preliminary data.</text>
</comment>
<protein>
    <submittedName>
        <fullName evidence="1">Uncharacterized protein</fullName>
    </submittedName>
</protein>
<sequence>MSNTIYVNKLIKNEISNMKNIRKEIISNLAKNLYDSKDKTLMRKAVDILSKNIVIFKNNFQNEHEKIIKILSGLPLLYIVIKTISFSKYS</sequence>
<reference evidence="1 2" key="1">
    <citation type="submission" date="2017-09" db="EMBL/GenBank/DDBJ databases">
        <title>Reassesment of A. cryaerophilus.</title>
        <authorList>
            <person name="Perez-Cataluna A."/>
            <person name="Collado L."/>
            <person name="Salgado O."/>
            <person name="Lefinanco V."/>
            <person name="Figueras M.J."/>
        </authorList>
    </citation>
    <scope>NUCLEOTIDE SEQUENCE [LARGE SCALE GENOMIC DNA]</scope>
    <source>
        <strain evidence="1 2">LMG 10210</strain>
    </source>
</reference>
<dbReference type="Proteomes" id="UP000238281">
    <property type="component" value="Unassembled WGS sequence"/>
</dbReference>
<proteinExistence type="predicted"/>
<evidence type="ECO:0000313" key="1">
    <source>
        <dbReference type="EMBL" id="PRM93837.1"/>
    </source>
</evidence>
<dbReference type="RefSeq" id="WP_105915891.1">
    <property type="nucleotide sequence ID" value="NZ_NXGE01000006.1"/>
</dbReference>
<name>A0A2S9T4R9_9BACT</name>
<dbReference type="AlphaFoldDB" id="A0A2S9T4R9"/>
<organism evidence="1 2">
    <name type="scientific">Aliarcobacter cryaerophilus</name>
    <dbReference type="NCBI Taxonomy" id="28198"/>
    <lineage>
        <taxon>Bacteria</taxon>
        <taxon>Pseudomonadati</taxon>
        <taxon>Campylobacterota</taxon>
        <taxon>Epsilonproteobacteria</taxon>
        <taxon>Campylobacterales</taxon>
        <taxon>Arcobacteraceae</taxon>
        <taxon>Aliarcobacter</taxon>
    </lineage>
</organism>
<dbReference type="STRING" id="28198.GCA_001572855_01861"/>
<dbReference type="EMBL" id="NXGE01000006">
    <property type="protein sequence ID" value="PRM93837.1"/>
    <property type="molecule type" value="Genomic_DNA"/>
</dbReference>
<gene>
    <name evidence="1" type="ORF">CJ673_09205</name>
</gene>